<dbReference type="EMBL" id="WUUL01000001">
    <property type="protein sequence ID" value="MXQ52605.1"/>
    <property type="molecule type" value="Genomic_DNA"/>
</dbReference>
<evidence type="ECO:0000256" key="2">
    <source>
        <dbReference type="PROSITE-ProRule" id="PRU00335"/>
    </source>
</evidence>
<dbReference type="PROSITE" id="PS50977">
    <property type="entry name" value="HTH_TETR_2"/>
    <property type="match status" value="1"/>
</dbReference>
<dbReference type="InterPro" id="IPR001647">
    <property type="entry name" value="HTH_TetR"/>
</dbReference>
<dbReference type="InterPro" id="IPR050109">
    <property type="entry name" value="HTH-type_TetR-like_transc_reg"/>
</dbReference>
<gene>
    <name evidence="4" type="ORF">GSM42_02330</name>
</gene>
<dbReference type="Pfam" id="PF21351">
    <property type="entry name" value="TetR_C_41"/>
    <property type="match status" value="1"/>
</dbReference>
<dbReference type="Gene3D" id="1.10.357.10">
    <property type="entry name" value="Tetracycline Repressor, domain 2"/>
    <property type="match status" value="1"/>
</dbReference>
<reference evidence="4 5" key="1">
    <citation type="submission" date="2019-12" db="EMBL/GenBank/DDBJ databases">
        <title>Whole-genome analyses of novel actinobacteria.</title>
        <authorList>
            <person name="Sahin N."/>
            <person name="Saygin H."/>
        </authorList>
    </citation>
    <scope>NUCLEOTIDE SEQUENCE [LARGE SCALE GENOMIC DNA]</scope>
    <source>
        <strain evidence="4 5">KC615</strain>
    </source>
</reference>
<dbReference type="InterPro" id="IPR023772">
    <property type="entry name" value="DNA-bd_HTH_TetR-type_CS"/>
</dbReference>
<dbReference type="InterPro" id="IPR049484">
    <property type="entry name" value="Rv0078-like_C"/>
</dbReference>
<dbReference type="Proteomes" id="UP000430692">
    <property type="component" value="Unassembled WGS sequence"/>
</dbReference>
<dbReference type="PRINTS" id="PR00455">
    <property type="entry name" value="HTHTETR"/>
</dbReference>
<dbReference type="AlphaFoldDB" id="A0A6I4VQQ4"/>
<accession>A0A6I4VQQ4</accession>
<evidence type="ECO:0000313" key="5">
    <source>
        <dbReference type="Proteomes" id="UP000430692"/>
    </source>
</evidence>
<dbReference type="Pfam" id="PF00440">
    <property type="entry name" value="TetR_N"/>
    <property type="match status" value="1"/>
</dbReference>
<dbReference type="InterPro" id="IPR009057">
    <property type="entry name" value="Homeodomain-like_sf"/>
</dbReference>
<name>A0A6I4VQQ4_9BACL</name>
<dbReference type="GO" id="GO:0006355">
    <property type="term" value="P:regulation of DNA-templated transcription"/>
    <property type="evidence" value="ECO:0007669"/>
    <property type="project" value="UniProtKB-ARBA"/>
</dbReference>
<evidence type="ECO:0000259" key="3">
    <source>
        <dbReference type="PROSITE" id="PS50977"/>
    </source>
</evidence>
<keyword evidence="5" id="KW-1185">Reference proteome</keyword>
<dbReference type="PANTHER" id="PTHR30328">
    <property type="entry name" value="TRANSCRIPTIONAL REPRESSOR"/>
    <property type="match status" value="1"/>
</dbReference>
<organism evidence="4 5">
    <name type="scientific">Shimazuella alba</name>
    <dbReference type="NCBI Taxonomy" id="2690964"/>
    <lineage>
        <taxon>Bacteria</taxon>
        <taxon>Bacillati</taxon>
        <taxon>Bacillota</taxon>
        <taxon>Bacilli</taxon>
        <taxon>Bacillales</taxon>
        <taxon>Thermoactinomycetaceae</taxon>
        <taxon>Shimazuella</taxon>
    </lineage>
</organism>
<dbReference type="RefSeq" id="WP_160799610.1">
    <property type="nucleotide sequence ID" value="NZ_WUUL01000001.1"/>
</dbReference>
<keyword evidence="1 2" id="KW-0238">DNA-binding</keyword>
<feature type="domain" description="HTH tetR-type" evidence="3">
    <location>
        <begin position="9"/>
        <end position="69"/>
    </location>
</feature>
<dbReference type="PROSITE" id="PS01081">
    <property type="entry name" value="HTH_TETR_1"/>
    <property type="match status" value="1"/>
</dbReference>
<feature type="DNA-binding region" description="H-T-H motif" evidence="2">
    <location>
        <begin position="32"/>
        <end position="51"/>
    </location>
</feature>
<dbReference type="SUPFAM" id="SSF46689">
    <property type="entry name" value="Homeodomain-like"/>
    <property type="match status" value="1"/>
</dbReference>
<comment type="caution">
    <text evidence="4">The sequence shown here is derived from an EMBL/GenBank/DDBJ whole genome shotgun (WGS) entry which is preliminary data.</text>
</comment>
<dbReference type="PANTHER" id="PTHR30328:SF54">
    <property type="entry name" value="HTH-TYPE TRANSCRIPTIONAL REPRESSOR SCO4008"/>
    <property type="match status" value="1"/>
</dbReference>
<protein>
    <submittedName>
        <fullName evidence="4">TetR family transcriptional regulator</fullName>
    </submittedName>
</protein>
<dbReference type="GO" id="GO:0003677">
    <property type="term" value="F:DNA binding"/>
    <property type="evidence" value="ECO:0007669"/>
    <property type="project" value="UniProtKB-UniRule"/>
</dbReference>
<evidence type="ECO:0000313" key="4">
    <source>
        <dbReference type="EMBL" id="MXQ52605.1"/>
    </source>
</evidence>
<sequence>MRRNKEDTSHTIQTIIKIARIHFTDYGYADSSLDKIAKEGNLTRGSIYHHFKNKKGLFYCVLESIQKEIAKRVEIESAKSDDVWEQLLLGCQAFVLAAVEPQNKQILLIDGPAVLGWDTWRDLDEKNSMRLLREQLQMMLQQGHLKRVSIDAMTHCLSGALNESVLWAANMPNHKLSLEETMKIIFHMSQGFKNES</sequence>
<evidence type="ECO:0000256" key="1">
    <source>
        <dbReference type="ARBA" id="ARBA00023125"/>
    </source>
</evidence>
<proteinExistence type="predicted"/>